<reference evidence="2" key="1">
    <citation type="journal article" date="2019" name="Int. J. Syst. Evol. Microbiol.">
        <title>The Global Catalogue of Microorganisms (GCM) 10K type strain sequencing project: providing services to taxonomists for standard genome sequencing and annotation.</title>
        <authorList>
            <consortium name="The Broad Institute Genomics Platform"/>
            <consortium name="The Broad Institute Genome Sequencing Center for Infectious Disease"/>
            <person name="Wu L."/>
            <person name="Ma J."/>
        </authorList>
    </citation>
    <scope>NUCLEOTIDE SEQUENCE [LARGE SCALE GENOMIC DNA]</scope>
    <source>
        <strain evidence="2">JCM 4376</strain>
    </source>
</reference>
<keyword evidence="2" id="KW-1185">Reference proteome</keyword>
<protein>
    <submittedName>
        <fullName evidence="1">Uncharacterized protein</fullName>
    </submittedName>
</protein>
<proteinExistence type="predicted"/>
<gene>
    <name evidence="1" type="ORF">GCM10015535_55120</name>
</gene>
<evidence type="ECO:0000313" key="2">
    <source>
        <dbReference type="Proteomes" id="UP000660675"/>
    </source>
</evidence>
<name>A0ABQ2W583_9ACTN</name>
<accession>A0ABQ2W583</accession>
<dbReference type="EMBL" id="BMTF01000023">
    <property type="protein sequence ID" value="GGV92990.1"/>
    <property type="molecule type" value="Genomic_DNA"/>
</dbReference>
<evidence type="ECO:0000313" key="1">
    <source>
        <dbReference type="EMBL" id="GGV92990.1"/>
    </source>
</evidence>
<dbReference type="Proteomes" id="UP000660675">
    <property type="component" value="Unassembled WGS sequence"/>
</dbReference>
<comment type="caution">
    <text evidence="1">The sequence shown here is derived from an EMBL/GenBank/DDBJ whole genome shotgun (WGS) entry which is preliminary data.</text>
</comment>
<dbReference type="InterPro" id="IPR045778">
    <property type="entry name" value="DUF6204"/>
</dbReference>
<organism evidence="1 2">
    <name type="scientific">Streptomyces gelaticus</name>
    <dbReference type="NCBI Taxonomy" id="285446"/>
    <lineage>
        <taxon>Bacteria</taxon>
        <taxon>Bacillati</taxon>
        <taxon>Actinomycetota</taxon>
        <taxon>Actinomycetes</taxon>
        <taxon>Kitasatosporales</taxon>
        <taxon>Streptomycetaceae</taxon>
        <taxon>Streptomyces</taxon>
    </lineage>
</organism>
<sequence length="72" mass="8031">MTDEGTLTYELPPRAFTFRCVVRQPADADDDAAVQRACDRAAADLANRGIRHSALRGTATSLDDMKIRRPRR</sequence>
<dbReference type="Pfam" id="PF19707">
    <property type="entry name" value="DUF6204"/>
    <property type="match status" value="1"/>
</dbReference>